<dbReference type="RefSeq" id="WP_076341603.1">
    <property type="nucleotide sequence ID" value="NZ_CAMSPY010000033.1"/>
</dbReference>
<sequence length="265" mass="29474">MELAMEGKQLVIGYGEKIIIPAMDVKIPKGKITSIIGPNGCGKSTLLKALARILPLQSGDIEIEGVKMSSLKTESIAKKLALLPQGPQAPEGLLVEELVAFGRYPYQKGFGKLSKEDHEHIERAMKATKVLDLKGRSVDTLSGGQRQRVWIAMALAQDTPIILLDEPTTYLDMAHQLEILELLKTLNEKEQKTIALVIHDLNLAARFSDHLIAMRSGTILYEGDVEHVMRKQVLADVFSLDAYIEEDPWSHKPTMVTYKLLHSKQ</sequence>
<keyword evidence="9" id="KW-0472">Membrane</keyword>
<dbReference type="InterPro" id="IPR027417">
    <property type="entry name" value="P-loop_NTPase"/>
</dbReference>
<keyword evidence="8" id="KW-0406">Ion transport</keyword>
<keyword evidence="5" id="KW-0547">Nucleotide-binding</keyword>
<dbReference type="GO" id="GO:0005886">
    <property type="term" value="C:plasma membrane"/>
    <property type="evidence" value="ECO:0007669"/>
    <property type="project" value="UniProtKB-SubCell"/>
</dbReference>
<accession>A0A1U7NLY3</accession>
<dbReference type="FunFam" id="3.40.50.300:FF:000134">
    <property type="entry name" value="Iron-enterobactin ABC transporter ATP-binding protein"/>
    <property type="match status" value="1"/>
</dbReference>
<dbReference type="InterPro" id="IPR051535">
    <property type="entry name" value="Siderophore_ABC-ATPase"/>
</dbReference>
<dbReference type="GO" id="GO:0006826">
    <property type="term" value="P:iron ion transport"/>
    <property type="evidence" value="ECO:0007669"/>
    <property type="project" value="UniProtKB-KW"/>
</dbReference>
<dbReference type="Pfam" id="PF00005">
    <property type="entry name" value="ABC_tran"/>
    <property type="match status" value="1"/>
</dbReference>
<dbReference type="InterPro" id="IPR003439">
    <property type="entry name" value="ABC_transporter-like_ATP-bd"/>
</dbReference>
<keyword evidence="2" id="KW-0813">Transport</keyword>
<dbReference type="PANTHER" id="PTHR42771">
    <property type="entry name" value="IRON(3+)-HYDROXAMATE IMPORT ATP-BINDING PROTEIN FHUC"/>
    <property type="match status" value="1"/>
</dbReference>
<evidence type="ECO:0000256" key="1">
    <source>
        <dbReference type="ARBA" id="ARBA00004202"/>
    </source>
</evidence>
<dbReference type="SUPFAM" id="SSF52540">
    <property type="entry name" value="P-loop containing nucleoside triphosphate hydrolases"/>
    <property type="match status" value="1"/>
</dbReference>
<dbReference type="GO" id="GO:0005524">
    <property type="term" value="F:ATP binding"/>
    <property type="evidence" value="ECO:0007669"/>
    <property type="project" value="UniProtKB-KW"/>
</dbReference>
<dbReference type="InterPro" id="IPR017871">
    <property type="entry name" value="ABC_transporter-like_CS"/>
</dbReference>
<evidence type="ECO:0000256" key="3">
    <source>
        <dbReference type="ARBA" id="ARBA00022475"/>
    </source>
</evidence>
<dbReference type="GO" id="GO:0016887">
    <property type="term" value="F:ATP hydrolysis activity"/>
    <property type="evidence" value="ECO:0007669"/>
    <property type="project" value="InterPro"/>
</dbReference>
<dbReference type="EMBL" id="MPKA01000068">
    <property type="protein sequence ID" value="OLU46090.1"/>
    <property type="molecule type" value="Genomic_DNA"/>
</dbReference>
<gene>
    <name evidence="11" type="primary">fecE</name>
    <name evidence="11" type="ORF">BO225_07225</name>
</gene>
<evidence type="ECO:0000313" key="11">
    <source>
        <dbReference type="EMBL" id="OLU46090.1"/>
    </source>
</evidence>
<evidence type="ECO:0000256" key="7">
    <source>
        <dbReference type="ARBA" id="ARBA00023004"/>
    </source>
</evidence>
<proteinExistence type="predicted"/>
<dbReference type="PROSITE" id="PS50893">
    <property type="entry name" value="ABC_TRANSPORTER_2"/>
    <property type="match status" value="1"/>
</dbReference>
<dbReference type="STRING" id="1862672.BO225_07225"/>
<keyword evidence="6 11" id="KW-0067">ATP-binding</keyword>
<keyword evidence="12" id="KW-1185">Reference proteome</keyword>
<comment type="caution">
    <text evidence="11">The sequence shown here is derived from an EMBL/GenBank/DDBJ whole genome shotgun (WGS) entry which is preliminary data.</text>
</comment>
<dbReference type="Proteomes" id="UP000186705">
    <property type="component" value="Unassembled WGS sequence"/>
</dbReference>
<evidence type="ECO:0000256" key="2">
    <source>
        <dbReference type="ARBA" id="ARBA00022448"/>
    </source>
</evidence>
<evidence type="ECO:0000256" key="5">
    <source>
        <dbReference type="ARBA" id="ARBA00022741"/>
    </source>
</evidence>
<keyword evidence="7" id="KW-0408">Iron</keyword>
<dbReference type="CDD" id="cd03214">
    <property type="entry name" value="ABC_Iron-Siderophores_B12_Hemin"/>
    <property type="match status" value="1"/>
</dbReference>
<protein>
    <submittedName>
        <fullName evidence="11">Iron-dicitrate transporter ATP-binding subunit</fullName>
    </submittedName>
</protein>
<evidence type="ECO:0000256" key="6">
    <source>
        <dbReference type="ARBA" id="ARBA00022840"/>
    </source>
</evidence>
<keyword evidence="3" id="KW-1003">Cell membrane</keyword>
<evidence type="ECO:0000256" key="9">
    <source>
        <dbReference type="ARBA" id="ARBA00023136"/>
    </source>
</evidence>
<dbReference type="PROSITE" id="PS00211">
    <property type="entry name" value="ABC_TRANSPORTER_1"/>
    <property type="match status" value="1"/>
</dbReference>
<evidence type="ECO:0000259" key="10">
    <source>
        <dbReference type="PROSITE" id="PS50893"/>
    </source>
</evidence>
<dbReference type="OrthoDB" id="9799337at2"/>
<dbReference type="PANTHER" id="PTHR42771:SF4">
    <property type="entry name" value="IRON(3+)-HYDROXAMATE IMPORT ATP-BINDING PROTEIN FHUC"/>
    <property type="match status" value="1"/>
</dbReference>
<dbReference type="InterPro" id="IPR003593">
    <property type="entry name" value="AAA+_ATPase"/>
</dbReference>
<feature type="domain" description="ABC transporter" evidence="10">
    <location>
        <begin position="5"/>
        <end position="241"/>
    </location>
</feature>
<name>A0A1U7NLY3_9FIRM</name>
<dbReference type="GeneID" id="78275731"/>
<evidence type="ECO:0000256" key="8">
    <source>
        <dbReference type="ARBA" id="ARBA00023065"/>
    </source>
</evidence>
<dbReference type="AlphaFoldDB" id="A0A1U7NLY3"/>
<dbReference type="Gene3D" id="3.40.50.300">
    <property type="entry name" value="P-loop containing nucleotide triphosphate hydrolases"/>
    <property type="match status" value="1"/>
</dbReference>
<reference evidence="11 12" key="1">
    <citation type="submission" date="2016-11" db="EMBL/GenBank/DDBJ databases">
        <title>Description of two novel members of the family Erysipelotrichaceae: Ileibacterium lipovorans gen. nov., sp. nov. and Dubosiella newyorkensis, gen. nov., sp. nov.</title>
        <authorList>
            <person name="Cox L.M."/>
            <person name="Sohn J."/>
            <person name="Tyrrell K.L."/>
            <person name="Citron D.M."/>
            <person name="Lawson P.A."/>
            <person name="Patel N.B."/>
            <person name="Iizumi T."/>
            <person name="Perez-Perez G.I."/>
            <person name="Goldstein E.J."/>
            <person name="Blaser M.J."/>
        </authorList>
    </citation>
    <scope>NUCLEOTIDE SEQUENCE [LARGE SCALE GENOMIC DNA]</scope>
    <source>
        <strain evidence="11 12">NYU-BL-A4</strain>
    </source>
</reference>
<keyword evidence="4" id="KW-0410">Iron transport</keyword>
<organism evidence="11 12">
    <name type="scientific">Dubosiella newyorkensis</name>
    <dbReference type="NCBI Taxonomy" id="1862672"/>
    <lineage>
        <taxon>Bacteria</taxon>
        <taxon>Bacillati</taxon>
        <taxon>Bacillota</taxon>
        <taxon>Erysipelotrichia</taxon>
        <taxon>Erysipelotrichales</taxon>
        <taxon>Erysipelotrichaceae</taxon>
        <taxon>Dubosiella</taxon>
    </lineage>
</organism>
<evidence type="ECO:0000313" key="12">
    <source>
        <dbReference type="Proteomes" id="UP000186705"/>
    </source>
</evidence>
<evidence type="ECO:0000256" key="4">
    <source>
        <dbReference type="ARBA" id="ARBA00022496"/>
    </source>
</evidence>
<dbReference type="SMART" id="SM00382">
    <property type="entry name" value="AAA"/>
    <property type="match status" value="1"/>
</dbReference>
<comment type="subcellular location">
    <subcellularLocation>
        <location evidence="1">Cell membrane</location>
        <topology evidence="1">Peripheral membrane protein</topology>
    </subcellularLocation>
</comment>